<accession>A0AAD7F8E1</accession>
<keyword evidence="2" id="KW-1185">Reference proteome</keyword>
<dbReference type="PANTHER" id="PTHR46169">
    <property type="entry name" value="DNA REPLICATION-RELATED ELEMENT FACTOR, ISOFORM A"/>
    <property type="match status" value="1"/>
</dbReference>
<dbReference type="GO" id="GO:0005634">
    <property type="term" value="C:nucleus"/>
    <property type="evidence" value="ECO:0007669"/>
    <property type="project" value="TreeGrafter"/>
</dbReference>
<feature type="non-terminal residue" evidence="1">
    <location>
        <position position="240"/>
    </location>
</feature>
<gene>
    <name evidence="1" type="ORF">FB45DRAFT_704990</name>
</gene>
<reference evidence="1" key="1">
    <citation type="submission" date="2023-03" db="EMBL/GenBank/DDBJ databases">
        <title>Massive genome expansion in bonnet fungi (Mycena s.s.) driven by repeated elements and novel gene families across ecological guilds.</title>
        <authorList>
            <consortium name="Lawrence Berkeley National Laboratory"/>
            <person name="Harder C.B."/>
            <person name="Miyauchi S."/>
            <person name="Viragh M."/>
            <person name="Kuo A."/>
            <person name="Thoen E."/>
            <person name="Andreopoulos B."/>
            <person name="Lu D."/>
            <person name="Skrede I."/>
            <person name="Drula E."/>
            <person name="Henrissat B."/>
            <person name="Morin E."/>
            <person name="Kohler A."/>
            <person name="Barry K."/>
            <person name="LaButti K."/>
            <person name="Morin E."/>
            <person name="Salamov A."/>
            <person name="Lipzen A."/>
            <person name="Mereny Z."/>
            <person name="Hegedus B."/>
            <person name="Baldrian P."/>
            <person name="Stursova M."/>
            <person name="Weitz H."/>
            <person name="Taylor A."/>
            <person name="Grigoriev I.V."/>
            <person name="Nagy L.G."/>
            <person name="Martin F."/>
            <person name="Kauserud H."/>
        </authorList>
    </citation>
    <scope>NUCLEOTIDE SEQUENCE</scope>
    <source>
        <strain evidence="1">9284</strain>
    </source>
</reference>
<name>A0AAD7F8E1_9AGAR</name>
<dbReference type="GO" id="GO:0006357">
    <property type="term" value="P:regulation of transcription by RNA polymerase II"/>
    <property type="evidence" value="ECO:0007669"/>
    <property type="project" value="TreeGrafter"/>
</dbReference>
<protein>
    <submittedName>
        <fullName evidence="1">Ribonuclease H-like domain-containing protein</fullName>
    </submittedName>
</protein>
<dbReference type="Proteomes" id="UP001221142">
    <property type="component" value="Unassembled WGS sequence"/>
</dbReference>
<dbReference type="EMBL" id="JARKIF010000088">
    <property type="protein sequence ID" value="KAJ7604850.1"/>
    <property type="molecule type" value="Genomic_DNA"/>
</dbReference>
<dbReference type="PANTHER" id="PTHR46169:SF29">
    <property type="entry name" value="DNA REPLICATION-RELATED ELEMENT FACTOR, ISOFORM A"/>
    <property type="match status" value="1"/>
</dbReference>
<comment type="caution">
    <text evidence="1">The sequence shown here is derived from an EMBL/GenBank/DDBJ whole genome shotgun (WGS) entry which is preliminary data.</text>
</comment>
<evidence type="ECO:0000313" key="2">
    <source>
        <dbReference type="Proteomes" id="UP001221142"/>
    </source>
</evidence>
<proteinExistence type="predicted"/>
<dbReference type="InterPro" id="IPR012337">
    <property type="entry name" value="RNaseH-like_sf"/>
</dbReference>
<feature type="non-terminal residue" evidence="1">
    <location>
        <position position="1"/>
    </location>
</feature>
<organism evidence="1 2">
    <name type="scientific">Roridomyces roridus</name>
    <dbReference type="NCBI Taxonomy" id="1738132"/>
    <lineage>
        <taxon>Eukaryota</taxon>
        <taxon>Fungi</taxon>
        <taxon>Dikarya</taxon>
        <taxon>Basidiomycota</taxon>
        <taxon>Agaricomycotina</taxon>
        <taxon>Agaricomycetes</taxon>
        <taxon>Agaricomycetidae</taxon>
        <taxon>Agaricales</taxon>
        <taxon>Marasmiineae</taxon>
        <taxon>Mycenaceae</taxon>
        <taxon>Roridomyces</taxon>
    </lineage>
</organism>
<dbReference type="AlphaFoldDB" id="A0AAD7F8E1"/>
<dbReference type="InterPro" id="IPR052717">
    <property type="entry name" value="Vacuolar_transposase_reg"/>
</dbReference>
<evidence type="ECO:0000313" key="1">
    <source>
        <dbReference type="EMBL" id="KAJ7604850.1"/>
    </source>
</evidence>
<sequence length="240" mass="26887">LCAHSNDPLRCFPHVINLAVGAFLTALSKIPTAGGSGVWWALGGDPVAQARTLVTACRSSGQRREALVRIIKAGNEAHDWGNVDDEEFELRVVGLLKDVDTRWSSTFLMIDRLLEQYPAIERLLDEYEETDLGSKRLSAATRKVLADIRDFLLLLHSVQEIVSAEKTPTLSIVLPIYEQLIQMLRDFAQQHPKLRVGINAAVKKINEYLGKSRRTQVYALAMSESLFPSLFFHGVSHEYD</sequence>
<dbReference type="SUPFAM" id="SSF53098">
    <property type="entry name" value="Ribonuclease H-like"/>
    <property type="match status" value="1"/>
</dbReference>